<feature type="transmembrane region" description="Helical" evidence="10">
    <location>
        <begin position="12"/>
        <end position="34"/>
    </location>
</feature>
<dbReference type="PANTHER" id="PTHR24221:SF590">
    <property type="entry name" value="COMPONENT LINKED WITH THE ASSEMBLY OF CYTOCHROME' TRANSPORT TRANSMEMBRANE ATP-BINDING PROTEIN ABC TRANSPORTER CYDD-RELATED"/>
    <property type="match status" value="1"/>
</dbReference>
<dbReference type="GO" id="GO:0005524">
    <property type="term" value="F:ATP binding"/>
    <property type="evidence" value="ECO:0007669"/>
    <property type="project" value="UniProtKB-KW"/>
</dbReference>
<dbReference type="FunFam" id="3.40.50.300:FF:000299">
    <property type="entry name" value="ABC transporter ATP-binding protein/permease"/>
    <property type="match status" value="1"/>
</dbReference>
<keyword evidence="7 10" id="KW-1133">Transmembrane helix</keyword>
<dbReference type="PROSITE" id="PS50929">
    <property type="entry name" value="ABC_TM1F"/>
    <property type="match status" value="1"/>
</dbReference>
<dbReference type="PANTHER" id="PTHR24221">
    <property type="entry name" value="ATP-BINDING CASSETTE SUB-FAMILY B"/>
    <property type="match status" value="1"/>
</dbReference>
<dbReference type="InterPro" id="IPR003439">
    <property type="entry name" value="ABC_transporter-like_ATP-bd"/>
</dbReference>
<evidence type="ECO:0000256" key="9">
    <source>
        <dbReference type="ARBA" id="ARBA00061644"/>
    </source>
</evidence>
<dbReference type="CDD" id="cd18584">
    <property type="entry name" value="ABC_6TM_AarD_CydD"/>
    <property type="match status" value="1"/>
</dbReference>
<organism evidence="13 14">
    <name type="scientific">Actinoallomurus bryophytorum</name>
    <dbReference type="NCBI Taxonomy" id="1490222"/>
    <lineage>
        <taxon>Bacteria</taxon>
        <taxon>Bacillati</taxon>
        <taxon>Actinomycetota</taxon>
        <taxon>Actinomycetes</taxon>
        <taxon>Streptosporangiales</taxon>
        <taxon>Thermomonosporaceae</taxon>
        <taxon>Actinoallomurus</taxon>
    </lineage>
</organism>
<gene>
    <name evidence="13" type="ORF">FB559_6382</name>
</gene>
<evidence type="ECO:0000256" key="3">
    <source>
        <dbReference type="ARBA" id="ARBA00022475"/>
    </source>
</evidence>
<dbReference type="GO" id="GO:0016887">
    <property type="term" value="F:ATP hydrolysis activity"/>
    <property type="evidence" value="ECO:0007669"/>
    <property type="project" value="InterPro"/>
</dbReference>
<feature type="domain" description="ABC transmembrane type-1" evidence="12">
    <location>
        <begin position="15"/>
        <end position="282"/>
    </location>
</feature>
<evidence type="ECO:0000256" key="2">
    <source>
        <dbReference type="ARBA" id="ARBA00022448"/>
    </source>
</evidence>
<keyword evidence="6 13" id="KW-0067">ATP-binding</keyword>
<dbReference type="PROSITE" id="PS00211">
    <property type="entry name" value="ABC_TRANSPORTER_1"/>
    <property type="match status" value="1"/>
</dbReference>
<dbReference type="Proteomes" id="UP000316096">
    <property type="component" value="Unassembled WGS sequence"/>
</dbReference>
<sequence>MNPRLVGLVPRRTLVALAVLAAGRAVLVIAQAWLLAETIARLDPSPLPWLGLVVAARALLTWTGDQLGRRGAETVKHRMRDRLAEHAAARSDGGAFATLVGSGLDALDASLSGYVPQLVLAAVVPPLVLVRLFAADPLTGVIVSVTLPLVPVFGVLIGLHTRDATRTQWARLHRLGGHFRDVIAGLSTLRAFDRTGHQAGVVRRMANEHRAATMRALRVAFLSGFVLELVGSLSVALVAVPVGLRLLDGRLSLTTALLVLLLTPEAFGPLRALGTRFHAGAEGMAVLEQVRDILDTERRPAAGRTAPRPGAEIRLVDVTVTFPGRDRPALDHLSLTVRPGEKLAVVGPSGAGKSTLLHLLLGFVTPDTGRVLIDGTDLRDLDLEAWRRRLAWVPQHPHLFAGSILDNIRLGVPGAALADVRSAASAACALDFVTASPRGLDTVLAENGTGLSAGQRQRVALARALLRDAPIALLDEPTARLDLASERDVVTATGRLLHGRTAVLVAHRPAILATADRVVRIEDGRLHESGILRTEAVA</sequence>
<dbReference type="InterPro" id="IPR039421">
    <property type="entry name" value="Type_1_exporter"/>
</dbReference>
<evidence type="ECO:0000313" key="14">
    <source>
        <dbReference type="Proteomes" id="UP000316096"/>
    </source>
</evidence>
<evidence type="ECO:0000256" key="8">
    <source>
        <dbReference type="ARBA" id="ARBA00023136"/>
    </source>
</evidence>
<evidence type="ECO:0000256" key="5">
    <source>
        <dbReference type="ARBA" id="ARBA00022741"/>
    </source>
</evidence>
<dbReference type="GO" id="GO:0005886">
    <property type="term" value="C:plasma membrane"/>
    <property type="evidence" value="ECO:0007669"/>
    <property type="project" value="UniProtKB-SubCell"/>
</dbReference>
<dbReference type="AlphaFoldDB" id="A0A543CU78"/>
<dbReference type="InterPro" id="IPR027417">
    <property type="entry name" value="P-loop_NTPase"/>
</dbReference>
<keyword evidence="3" id="KW-1003">Cell membrane</keyword>
<keyword evidence="8 10" id="KW-0472">Membrane</keyword>
<dbReference type="Gene3D" id="3.40.50.300">
    <property type="entry name" value="P-loop containing nucleotide triphosphate hydrolases"/>
    <property type="match status" value="1"/>
</dbReference>
<keyword evidence="4 10" id="KW-0812">Transmembrane</keyword>
<dbReference type="Pfam" id="PF00664">
    <property type="entry name" value="ABC_membrane"/>
    <property type="match status" value="1"/>
</dbReference>
<dbReference type="InterPro" id="IPR017871">
    <property type="entry name" value="ABC_transporter-like_CS"/>
</dbReference>
<dbReference type="InterPro" id="IPR011527">
    <property type="entry name" value="ABC1_TM_dom"/>
</dbReference>
<dbReference type="PROSITE" id="PS50893">
    <property type="entry name" value="ABC_TRANSPORTER_2"/>
    <property type="match status" value="1"/>
</dbReference>
<dbReference type="Gene3D" id="1.20.1560.10">
    <property type="entry name" value="ABC transporter type 1, transmembrane domain"/>
    <property type="match status" value="1"/>
</dbReference>
<evidence type="ECO:0000256" key="4">
    <source>
        <dbReference type="ARBA" id="ARBA00022692"/>
    </source>
</evidence>
<feature type="transmembrane region" description="Helical" evidence="10">
    <location>
        <begin position="219"/>
        <end position="244"/>
    </location>
</feature>
<accession>A0A543CU78</accession>
<keyword evidence="14" id="KW-1185">Reference proteome</keyword>
<keyword evidence="2" id="KW-0813">Transport</keyword>
<feature type="transmembrane region" description="Helical" evidence="10">
    <location>
        <begin position="140"/>
        <end position="159"/>
    </location>
</feature>
<dbReference type="SUPFAM" id="SSF90123">
    <property type="entry name" value="ABC transporter transmembrane region"/>
    <property type="match status" value="1"/>
</dbReference>
<dbReference type="InterPro" id="IPR036640">
    <property type="entry name" value="ABC1_TM_sf"/>
</dbReference>
<evidence type="ECO:0000256" key="1">
    <source>
        <dbReference type="ARBA" id="ARBA00004651"/>
    </source>
</evidence>
<comment type="similarity">
    <text evidence="9">Belongs to the ABC transporter superfamily. Lipid exporter (TC 3.A.1.106) family.</text>
</comment>
<dbReference type="NCBIfam" id="TIGR02857">
    <property type="entry name" value="CydD"/>
    <property type="match status" value="1"/>
</dbReference>
<evidence type="ECO:0000256" key="6">
    <source>
        <dbReference type="ARBA" id="ARBA00022840"/>
    </source>
</evidence>
<protein>
    <submittedName>
        <fullName evidence="13">ATP-binding cassette subfamily C protein CydD</fullName>
    </submittedName>
</protein>
<evidence type="ECO:0000256" key="10">
    <source>
        <dbReference type="SAM" id="Phobius"/>
    </source>
</evidence>
<dbReference type="EMBL" id="VFOZ01000001">
    <property type="protein sequence ID" value="TQM00666.1"/>
    <property type="molecule type" value="Genomic_DNA"/>
</dbReference>
<name>A0A543CU78_9ACTN</name>
<comment type="subcellular location">
    <subcellularLocation>
        <location evidence="1">Cell membrane</location>
        <topology evidence="1">Multi-pass membrane protein</topology>
    </subcellularLocation>
</comment>
<dbReference type="InterPro" id="IPR014216">
    <property type="entry name" value="ABC_transptr_CydD"/>
</dbReference>
<feature type="domain" description="ABC transporter" evidence="11">
    <location>
        <begin position="313"/>
        <end position="538"/>
    </location>
</feature>
<proteinExistence type="inferred from homology"/>
<comment type="caution">
    <text evidence="13">The sequence shown here is derived from an EMBL/GenBank/DDBJ whole genome shotgun (WGS) entry which is preliminary data.</text>
</comment>
<evidence type="ECO:0000313" key="13">
    <source>
        <dbReference type="EMBL" id="TQM00666.1"/>
    </source>
</evidence>
<evidence type="ECO:0000259" key="11">
    <source>
        <dbReference type="PROSITE" id="PS50893"/>
    </source>
</evidence>
<evidence type="ECO:0000259" key="12">
    <source>
        <dbReference type="PROSITE" id="PS50929"/>
    </source>
</evidence>
<dbReference type="SUPFAM" id="SSF52540">
    <property type="entry name" value="P-loop containing nucleoside triphosphate hydrolases"/>
    <property type="match status" value="1"/>
</dbReference>
<keyword evidence="5" id="KW-0547">Nucleotide-binding</keyword>
<dbReference type="GO" id="GO:0140359">
    <property type="term" value="F:ABC-type transporter activity"/>
    <property type="evidence" value="ECO:0007669"/>
    <property type="project" value="InterPro"/>
</dbReference>
<reference evidence="13 14" key="1">
    <citation type="submission" date="2019-06" db="EMBL/GenBank/DDBJ databases">
        <title>Sequencing the genomes of 1000 actinobacteria strains.</title>
        <authorList>
            <person name="Klenk H.-P."/>
        </authorList>
    </citation>
    <scope>NUCLEOTIDE SEQUENCE [LARGE SCALE GENOMIC DNA]</scope>
    <source>
        <strain evidence="13 14">DSM 102200</strain>
    </source>
</reference>
<dbReference type="InterPro" id="IPR003593">
    <property type="entry name" value="AAA+_ATPase"/>
</dbReference>
<evidence type="ECO:0000256" key="7">
    <source>
        <dbReference type="ARBA" id="ARBA00022989"/>
    </source>
</evidence>
<dbReference type="Pfam" id="PF00005">
    <property type="entry name" value="ABC_tran"/>
    <property type="match status" value="1"/>
</dbReference>
<dbReference type="SMART" id="SM00382">
    <property type="entry name" value="AAA"/>
    <property type="match status" value="1"/>
</dbReference>
<dbReference type="GO" id="GO:0042883">
    <property type="term" value="P:cysteine transport"/>
    <property type="evidence" value="ECO:0007669"/>
    <property type="project" value="InterPro"/>
</dbReference>